<gene>
    <name evidence="1" type="ORF">CIM45_17960</name>
</gene>
<reference evidence="1" key="1">
    <citation type="submission" date="2018-07" db="EMBL/GenBank/DDBJ databases">
        <authorList>
            <consortium name="PulseNet: The National Subtyping Network for Foodborne Disease Surveillance"/>
            <person name="Tarr C.L."/>
            <person name="Trees E."/>
            <person name="Katz L.S."/>
            <person name="Carleton-Romer H.A."/>
            <person name="Stroika S."/>
            <person name="Kucerova Z."/>
            <person name="Roache K.F."/>
            <person name="Sabol A.L."/>
            <person name="Besser J."/>
            <person name="Gerner-Smidt P."/>
        </authorList>
    </citation>
    <scope>NUCLEOTIDE SEQUENCE</scope>
    <source>
        <strain evidence="1">PNUSAS019309</strain>
    </source>
</reference>
<proteinExistence type="predicted"/>
<name>A0A5Z7XZ12_SALNE</name>
<accession>A0A5Z7XZ12</accession>
<dbReference type="AlphaFoldDB" id="A0A5Z7XZ12"/>
<evidence type="ECO:0000313" key="1">
    <source>
        <dbReference type="EMBL" id="ECS7536486.1"/>
    </source>
</evidence>
<protein>
    <submittedName>
        <fullName evidence="1">Uncharacterized protein</fullName>
    </submittedName>
</protein>
<dbReference type="EMBL" id="AAKKOY010000012">
    <property type="protein sequence ID" value="ECS7536486.1"/>
    <property type="molecule type" value="Genomic_DNA"/>
</dbReference>
<sequence length="94" mass="11147">MKSREFELLKKECDHVDDWSNGIFLALFDLLMVLSRENPEVLKQLEPRWKKNYDEYMRAEANNHIGQNARRLEARKMLYGMLNSFGAFGKPPQQ</sequence>
<organism evidence="1">
    <name type="scientific">Salmonella newport</name>
    <dbReference type="NCBI Taxonomy" id="108619"/>
    <lineage>
        <taxon>Bacteria</taxon>
        <taxon>Pseudomonadati</taxon>
        <taxon>Pseudomonadota</taxon>
        <taxon>Gammaproteobacteria</taxon>
        <taxon>Enterobacterales</taxon>
        <taxon>Enterobacteriaceae</taxon>
        <taxon>Salmonella</taxon>
    </lineage>
</organism>
<comment type="caution">
    <text evidence="1">The sequence shown here is derived from an EMBL/GenBank/DDBJ whole genome shotgun (WGS) entry which is preliminary data.</text>
</comment>